<feature type="domain" description="TLC" evidence="7">
    <location>
        <begin position="28"/>
        <end position="163"/>
    </location>
</feature>
<evidence type="ECO:0000256" key="6">
    <source>
        <dbReference type="SAM" id="SignalP"/>
    </source>
</evidence>
<feature type="chain" id="PRO_5033848534" description="TLC domain-containing protein" evidence="6">
    <location>
        <begin position="19"/>
        <end position="196"/>
    </location>
</feature>
<evidence type="ECO:0000313" key="13">
    <source>
        <dbReference type="Proteomes" id="UP000325113"/>
    </source>
</evidence>
<dbReference type="PANTHER" id="PTHR13439:SF0">
    <property type="entry name" value="TOPOISOMERASE I DAMAGE AFFECTED PROTEIN 4"/>
    <property type="match status" value="1"/>
</dbReference>
<evidence type="ECO:0000313" key="8">
    <source>
        <dbReference type="EMBL" id="KAA0153833.1"/>
    </source>
</evidence>
<dbReference type="Proteomes" id="UP000325113">
    <property type="component" value="Unassembled WGS sequence"/>
</dbReference>
<evidence type="ECO:0000313" key="11">
    <source>
        <dbReference type="Proteomes" id="UP000323011"/>
    </source>
</evidence>
<evidence type="ECO:0000256" key="1">
    <source>
        <dbReference type="ARBA" id="ARBA00004141"/>
    </source>
</evidence>
<proteinExistence type="predicted"/>
<keyword evidence="11" id="KW-1185">Reference proteome</keyword>
<reference evidence="11 12" key="1">
    <citation type="submission" date="2019-07" db="EMBL/GenBank/DDBJ databases">
        <title>Genomes of Cafeteria roenbergensis.</title>
        <authorList>
            <person name="Fischer M.G."/>
            <person name="Hackl T."/>
            <person name="Roman M."/>
        </authorList>
    </citation>
    <scope>NUCLEOTIDE SEQUENCE [LARGE SCALE GENOMIC DNA]</scope>
    <source>
        <strain evidence="8 11">BVI</strain>
        <strain evidence="9 13">Cflag</strain>
        <strain evidence="10 12">RCC970-E3</strain>
    </source>
</reference>
<evidence type="ECO:0000256" key="3">
    <source>
        <dbReference type="ARBA" id="ARBA00022989"/>
    </source>
</evidence>
<sequence length="196" mass="22199">MVMLPLLLILGIDKLVRESDTTFQPKVVLGYFVVDILWVLVDPGCVRSPGEILLHHVAVVMGALISLSVPELENMWSRAIFIEVNTVFLVAQRAIPEGTARLVLRVITVLSWIPCRFFTSAYFAHKIYLGYTEQFLSMPQIVLGSVMFIIIFGMQIMWTQRLVAGRLIDEVLRSTLGIEWRKDTSTSNEKFVNEGL</sequence>
<dbReference type="GO" id="GO:0016020">
    <property type="term" value="C:membrane"/>
    <property type="evidence" value="ECO:0007669"/>
    <property type="project" value="UniProtKB-SubCell"/>
</dbReference>
<dbReference type="OMA" id="VIDTAWI"/>
<dbReference type="Pfam" id="PF03798">
    <property type="entry name" value="TRAM_LAG1_CLN8"/>
    <property type="match status" value="1"/>
</dbReference>
<keyword evidence="2 5" id="KW-0812">Transmembrane</keyword>
<dbReference type="Proteomes" id="UP000323011">
    <property type="component" value="Unassembled WGS sequence"/>
</dbReference>
<dbReference type="InterPro" id="IPR050846">
    <property type="entry name" value="TLCD"/>
</dbReference>
<dbReference type="GO" id="GO:0005783">
    <property type="term" value="C:endoplasmic reticulum"/>
    <property type="evidence" value="ECO:0007669"/>
    <property type="project" value="TreeGrafter"/>
</dbReference>
<evidence type="ECO:0000256" key="2">
    <source>
        <dbReference type="ARBA" id="ARBA00022692"/>
    </source>
</evidence>
<keyword evidence="3 5" id="KW-1133">Transmembrane helix</keyword>
<name>A0A5A8DKI8_CAFRO</name>
<dbReference type="EMBL" id="VLTN01000014">
    <property type="protein sequence ID" value="KAA0153833.1"/>
    <property type="molecule type" value="Genomic_DNA"/>
</dbReference>
<dbReference type="EMBL" id="VLTM01000023">
    <property type="protein sequence ID" value="KAA0163107.1"/>
    <property type="molecule type" value="Genomic_DNA"/>
</dbReference>
<gene>
    <name evidence="10" type="ORF">FNF28_03831</name>
    <name evidence="8" type="ORF">FNF29_02822</name>
    <name evidence="9" type="ORF">FNF31_02930</name>
</gene>
<protein>
    <recommendedName>
        <fullName evidence="7">TLC domain-containing protein</fullName>
    </recommendedName>
</protein>
<keyword evidence="6" id="KW-0732">Signal</keyword>
<comment type="subcellular location">
    <subcellularLocation>
        <location evidence="1">Membrane</location>
        <topology evidence="1">Multi-pass membrane protein</topology>
    </subcellularLocation>
</comment>
<evidence type="ECO:0000313" key="9">
    <source>
        <dbReference type="EMBL" id="KAA0163107.1"/>
    </source>
</evidence>
<dbReference type="EMBL" id="VLTL01000056">
    <property type="protein sequence ID" value="KAA0164490.1"/>
    <property type="molecule type" value="Genomic_DNA"/>
</dbReference>
<dbReference type="Proteomes" id="UP000324907">
    <property type="component" value="Unassembled WGS sequence"/>
</dbReference>
<comment type="caution">
    <text evidence="10">The sequence shown here is derived from an EMBL/GenBank/DDBJ whole genome shotgun (WGS) entry which is preliminary data.</text>
</comment>
<organism evidence="10 12">
    <name type="scientific">Cafeteria roenbergensis</name>
    <name type="common">Marine flagellate</name>
    <dbReference type="NCBI Taxonomy" id="33653"/>
    <lineage>
        <taxon>Eukaryota</taxon>
        <taxon>Sar</taxon>
        <taxon>Stramenopiles</taxon>
        <taxon>Bigyra</taxon>
        <taxon>Opalozoa</taxon>
        <taxon>Bicosoecida</taxon>
        <taxon>Cafeteriaceae</taxon>
        <taxon>Cafeteria</taxon>
    </lineage>
</organism>
<feature type="transmembrane region" description="Helical" evidence="5">
    <location>
        <begin position="136"/>
        <end position="158"/>
    </location>
</feature>
<dbReference type="GO" id="GO:0055088">
    <property type="term" value="P:lipid homeostasis"/>
    <property type="evidence" value="ECO:0007669"/>
    <property type="project" value="TreeGrafter"/>
</dbReference>
<dbReference type="AlphaFoldDB" id="A0A5A8DKI8"/>
<evidence type="ECO:0000313" key="12">
    <source>
        <dbReference type="Proteomes" id="UP000324907"/>
    </source>
</evidence>
<evidence type="ECO:0000256" key="4">
    <source>
        <dbReference type="ARBA" id="ARBA00023136"/>
    </source>
</evidence>
<evidence type="ECO:0000313" key="10">
    <source>
        <dbReference type="EMBL" id="KAA0164490.1"/>
    </source>
</evidence>
<dbReference type="PANTHER" id="PTHR13439">
    <property type="entry name" value="CT120 PROTEIN"/>
    <property type="match status" value="1"/>
</dbReference>
<feature type="signal peptide" evidence="6">
    <location>
        <begin position="1"/>
        <end position="18"/>
    </location>
</feature>
<accession>A0A5A8DKI8</accession>
<evidence type="ECO:0000259" key="7">
    <source>
        <dbReference type="Pfam" id="PF03798"/>
    </source>
</evidence>
<keyword evidence="4 5" id="KW-0472">Membrane</keyword>
<evidence type="ECO:0000256" key="5">
    <source>
        <dbReference type="SAM" id="Phobius"/>
    </source>
</evidence>
<dbReference type="InterPro" id="IPR006634">
    <property type="entry name" value="TLC-dom"/>
</dbReference>